<evidence type="ECO:0000256" key="1">
    <source>
        <dbReference type="SAM" id="Phobius"/>
    </source>
</evidence>
<comment type="caution">
    <text evidence="2">The sequence shown here is derived from an EMBL/GenBank/DDBJ whole genome shotgun (WGS) entry which is preliminary data.</text>
</comment>
<feature type="transmembrane region" description="Helical" evidence="1">
    <location>
        <begin position="187"/>
        <end position="204"/>
    </location>
</feature>
<name>A0A2N5XVS8_9HYPH</name>
<evidence type="ECO:0000313" key="2">
    <source>
        <dbReference type="EMBL" id="PLW78612.1"/>
    </source>
</evidence>
<dbReference type="InterPro" id="IPR010419">
    <property type="entry name" value="CO_DH_gsu"/>
</dbReference>
<keyword evidence="1" id="KW-0472">Membrane</keyword>
<accession>A0A2N5XVS8</accession>
<evidence type="ECO:0000313" key="3">
    <source>
        <dbReference type="Proteomes" id="UP000234881"/>
    </source>
</evidence>
<dbReference type="EMBL" id="PKUQ01000002">
    <property type="protein sequence ID" value="PLW78612.1"/>
    <property type="molecule type" value="Genomic_DNA"/>
</dbReference>
<dbReference type="RefSeq" id="WP_101532377.1">
    <property type="nucleotide sequence ID" value="NZ_PKUQ01000002.1"/>
</dbReference>
<reference evidence="2 3" key="1">
    <citation type="submission" date="2018-01" db="EMBL/GenBank/DDBJ databases">
        <title>The draft genome sequence of Cohaesibacter sp. H1304.</title>
        <authorList>
            <person name="Wang N.-N."/>
            <person name="Du Z.-J."/>
        </authorList>
    </citation>
    <scope>NUCLEOTIDE SEQUENCE [LARGE SCALE GENOMIC DNA]</scope>
    <source>
        <strain evidence="2 3">H1304</strain>
    </source>
</reference>
<organism evidence="2 3">
    <name type="scientific">Cohaesibacter celericrescens</name>
    <dbReference type="NCBI Taxonomy" id="2067669"/>
    <lineage>
        <taxon>Bacteria</taxon>
        <taxon>Pseudomonadati</taxon>
        <taxon>Pseudomonadota</taxon>
        <taxon>Alphaproteobacteria</taxon>
        <taxon>Hyphomicrobiales</taxon>
        <taxon>Cohaesibacteraceae</taxon>
    </lineage>
</organism>
<gene>
    <name evidence="2" type="ORF">C0081_03220</name>
</gene>
<keyword evidence="1" id="KW-0812">Transmembrane</keyword>
<proteinExistence type="predicted"/>
<dbReference type="Proteomes" id="UP000234881">
    <property type="component" value="Unassembled WGS sequence"/>
</dbReference>
<evidence type="ECO:0008006" key="4">
    <source>
        <dbReference type="Google" id="ProtNLM"/>
    </source>
</evidence>
<sequence length="205" mass="23080">MNLSGEFRIQSTPDKIRQQFQDPKLLEKVVPNCHSMVELETNLFLATMDRLTNRDQQIQYHFRFSRGENNNQFVVSFKGVEPEALVLSGRHIIYLKPDQGATILTYHSTIELSKMGRESAVDPSKIFSKASEIFDNVADTLQPKDKAMTKTDSKLDDAINKTENAVVELELEAEEAAATGFLGGAQMWGWIAVAILALVLLVFFR</sequence>
<dbReference type="OrthoDB" id="9787428at2"/>
<dbReference type="Gene3D" id="3.30.530.20">
    <property type="match status" value="1"/>
</dbReference>
<dbReference type="Pfam" id="PF06240">
    <property type="entry name" value="COXG"/>
    <property type="match status" value="1"/>
</dbReference>
<keyword evidence="3" id="KW-1185">Reference proteome</keyword>
<dbReference type="SUPFAM" id="SSF55961">
    <property type="entry name" value="Bet v1-like"/>
    <property type="match status" value="1"/>
</dbReference>
<dbReference type="AlphaFoldDB" id="A0A2N5XVS8"/>
<dbReference type="InterPro" id="IPR023393">
    <property type="entry name" value="START-like_dom_sf"/>
</dbReference>
<keyword evidence="1" id="KW-1133">Transmembrane helix</keyword>
<protein>
    <recommendedName>
        <fullName evidence="4">Carbon monoxide dehydrogenase</fullName>
    </recommendedName>
</protein>